<evidence type="ECO:0000313" key="3">
    <source>
        <dbReference type="Proteomes" id="UP000283269"/>
    </source>
</evidence>
<dbReference type="OrthoDB" id="3265815at2759"/>
<dbReference type="InParanoid" id="A0A409VUI3"/>
<evidence type="ECO:0008006" key="4">
    <source>
        <dbReference type="Google" id="ProtNLM"/>
    </source>
</evidence>
<reference evidence="2 3" key="1">
    <citation type="journal article" date="2018" name="Evol. Lett.">
        <title>Horizontal gene cluster transfer increased hallucinogenic mushroom diversity.</title>
        <authorList>
            <person name="Reynolds H.T."/>
            <person name="Vijayakumar V."/>
            <person name="Gluck-Thaler E."/>
            <person name="Korotkin H.B."/>
            <person name="Matheny P.B."/>
            <person name="Slot J.C."/>
        </authorList>
    </citation>
    <scope>NUCLEOTIDE SEQUENCE [LARGE SCALE GENOMIC DNA]</scope>
    <source>
        <strain evidence="2 3">2631</strain>
    </source>
</reference>
<dbReference type="Proteomes" id="UP000283269">
    <property type="component" value="Unassembled WGS sequence"/>
</dbReference>
<gene>
    <name evidence="2" type="ORF">CVT25_002470</name>
</gene>
<feature type="region of interest" description="Disordered" evidence="1">
    <location>
        <begin position="52"/>
        <end position="80"/>
    </location>
</feature>
<accession>A0A409VUI3</accession>
<comment type="caution">
    <text evidence="2">The sequence shown here is derived from an EMBL/GenBank/DDBJ whole genome shotgun (WGS) entry which is preliminary data.</text>
</comment>
<organism evidence="2 3">
    <name type="scientific">Psilocybe cyanescens</name>
    <dbReference type="NCBI Taxonomy" id="93625"/>
    <lineage>
        <taxon>Eukaryota</taxon>
        <taxon>Fungi</taxon>
        <taxon>Dikarya</taxon>
        <taxon>Basidiomycota</taxon>
        <taxon>Agaricomycotina</taxon>
        <taxon>Agaricomycetes</taxon>
        <taxon>Agaricomycetidae</taxon>
        <taxon>Agaricales</taxon>
        <taxon>Agaricineae</taxon>
        <taxon>Strophariaceae</taxon>
        <taxon>Psilocybe</taxon>
    </lineage>
</organism>
<name>A0A409VUI3_PSICY</name>
<evidence type="ECO:0000313" key="2">
    <source>
        <dbReference type="EMBL" id="PPQ69912.1"/>
    </source>
</evidence>
<evidence type="ECO:0000256" key="1">
    <source>
        <dbReference type="SAM" id="MobiDB-lite"/>
    </source>
</evidence>
<dbReference type="AlphaFoldDB" id="A0A409VUI3"/>
<feature type="compositionally biased region" description="Polar residues" evidence="1">
    <location>
        <begin position="55"/>
        <end position="66"/>
    </location>
</feature>
<dbReference type="STRING" id="93625.A0A409VUI3"/>
<dbReference type="EMBL" id="NHYD01003920">
    <property type="protein sequence ID" value="PPQ69912.1"/>
    <property type="molecule type" value="Genomic_DNA"/>
</dbReference>
<proteinExistence type="predicted"/>
<keyword evidence="3" id="KW-1185">Reference proteome</keyword>
<sequence>MESLLDGFISPWESEPTNYIRNVDEYHMGSDLGRMDDLGNLLLNLSPPSTMLTERSPNASQPSAAQLITPPDEEPGSTRPEVVSISSSFFPGSHNAVSDIILRSSDTVLFYVNANAILRTSKNVFEKFLGFSLDDKRFQDTIIDIPESAVVLNIIVHTLYGLSCAKHNPPFEDLETAINRMPAYGLIPKVYIVPSSPLFDLLLSHAPIYPMQIYTLAGHFGIHDLAVKCSSHLLSYNLADLTDDMCKRMGPTYLKRLMCLHLNILDALKSIILQPPYPHPANRNCDHNEQKKLGRAWALAASYLAWDSRPDLSMHKVQSTFEALGDHLTCDECKAVLHSRIKEVIVKWVKVKGSFLGTR</sequence>
<protein>
    <recommendedName>
        <fullName evidence="4">BTB domain-containing protein</fullName>
    </recommendedName>
</protein>